<gene>
    <name evidence="1" type="ORF">ABZZ21_14320</name>
</gene>
<dbReference type="EMBL" id="JBEXPZ010000016">
    <property type="protein sequence ID" value="MET9845729.1"/>
    <property type="molecule type" value="Genomic_DNA"/>
</dbReference>
<keyword evidence="2" id="KW-1185">Reference proteome</keyword>
<dbReference type="Proteomes" id="UP001550210">
    <property type="component" value="Unassembled WGS sequence"/>
</dbReference>
<evidence type="ECO:0000313" key="2">
    <source>
        <dbReference type="Proteomes" id="UP001550210"/>
    </source>
</evidence>
<reference evidence="1 2" key="1">
    <citation type="submission" date="2024-06" db="EMBL/GenBank/DDBJ databases">
        <title>The Natural Products Discovery Center: Release of the First 8490 Sequenced Strains for Exploring Actinobacteria Biosynthetic Diversity.</title>
        <authorList>
            <person name="Kalkreuter E."/>
            <person name="Kautsar S.A."/>
            <person name="Yang D."/>
            <person name="Bader C.D."/>
            <person name="Teijaro C.N."/>
            <person name="Fluegel L."/>
            <person name="Davis C.M."/>
            <person name="Simpson J.R."/>
            <person name="Lauterbach L."/>
            <person name="Steele A.D."/>
            <person name="Gui C."/>
            <person name="Meng S."/>
            <person name="Li G."/>
            <person name="Viehrig K."/>
            <person name="Ye F."/>
            <person name="Su P."/>
            <person name="Kiefer A.F."/>
            <person name="Nichols A."/>
            <person name="Cepeda A.J."/>
            <person name="Yan W."/>
            <person name="Fan B."/>
            <person name="Jiang Y."/>
            <person name="Adhikari A."/>
            <person name="Zheng C.-J."/>
            <person name="Schuster L."/>
            <person name="Cowan T.M."/>
            <person name="Smanski M.J."/>
            <person name="Chevrette M.G."/>
            <person name="De Carvalho L.P.S."/>
            <person name="Shen B."/>
        </authorList>
    </citation>
    <scope>NUCLEOTIDE SEQUENCE [LARGE SCALE GENOMIC DNA]</scope>
    <source>
        <strain evidence="1 2">NPDC006434</strain>
    </source>
</reference>
<evidence type="ECO:0000313" key="1">
    <source>
        <dbReference type="EMBL" id="MET9845729.1"/>
    </source>
</evidence>
<sequence>MTAPEPAVGRDLLVTGPLVTDLRELRSGGALLRQLKAGRR</sequence>
<dbReference type="RefSeq" id="WP_355396800.1">
    <property type="nucleotide sequence ID" value="NZ_JBEGHN010000060.1"/>
</dbReference>
<protein>
    <submittedName>
        <fullName evidence="1">Uncharacterized protein</fullName>
    </submittedName>
</protein>
<proteinExistence type="predicted"/>
<organism evidence="1 2">
    <name type="scientific">Streptomyces ossamyceticus</name>
    <dbReference type="NCBI Taxonomy" id="249581"/>
    <lineage>
        <taxon>Bacteria</taxon>
        <taxon>Bacillati</taxon>
        <taxon>Actinomycetota</taxon>
        <taxon>Actinomycetes</taxon>
        <taxon>Kitasatosporales</taxon>
        <taxon>Streptomycetaceae</taxon>
        <taxon>Streptomyces</taxon>
    </lineage>
</organism>
<accession>A0ABV2UW07</accession>
<name>A0ABV2UW07_9ACTN</name>
<comment type="caution">
    <text evidence="1">The sequence shown here is derived from an EMBL/GenBank/DDBJ whole genome shotgun (WGS) entry which is preliminary data.</text>
</comment>